<dbReference type="Gene3D" id="3.40.390.10">
    <property type="entry name" value="Collagenase (Catalytic Domain)"/>
    <property type="match status" value="1"/>
</dbReference>
<dbReference type="GO" id="GO:0046872">
    <property type="term" value="F:metal ion binding"/>
    <property type="evidence" value="ECO:0007669"/>
    <property type="project" value="UniProtKB-KW"/>
</dbReference>
<feature type="binding site" evidence="8">
    <location>
        <position position="204"/>
    </location>
    <ligand>
        <name>Zn(2+)</name>
        <dbReference type="ChEBI" id="CHEBI:29105"/>
        <note>catalytic</note>
    </ligand>
</feature>
<dbReference type="PROSITE" id="PS50214">
    <property type="entry name" value="DISINTEGRIN_2"/>
    <property type="match status" value="1"/>
</dbReference>
<dbReference type="Gene3D" id="4.10.70.10">
    <property type="entry name" value="Disintegrin domain"/>
    <property type="match status" value="1"/>
</dbReference>
<reference evidence="14" key="2">
    <citation type="submission" date="2021-01" db="UniProtKB">
        <authorList>
            <consortium name="EnsemblMetazoa"/>
        </authorList>
    </citation>
    <scope>IDENTIFICATION</scope>
</reference>
<feature type="binding site" evidence="8">
    <location>
        <position position="200"/>
    </location>
    <ligand>
        <name>Zn(2+)</name>
        <dbReference type="ChEBI" id="CHEBI:29105"/>
        <note>catalytic</note>
    </ligand>
</feature>
<feature type="active site" evidence="8">
    <location>
        <position position="201"/>
    </location>
</feature>
<feature type="disulfide bond" evidence="8">
    <location>
        <begin position="215"/>
        <end position="239"/>
    </location>
</feature>
<dbReference type="Proteomes" id="UP000007110">
    <property type="component" value="Unassembled WGS sequence"/>
</dbReference>
<dbReference type="SMART" id="SM00050">
    <property type="entry name" value="DISIN"/>
    <property type="match status" value="1"/>
</dbReference>
<feature type="disulfide bond" evidence="8">
    <location>
        <begin position="217"/>
        <end position="222"/>
    </location>
</feature>
<dbReference type="PROSITE" id="PS50026">
    <property type="entry name" value="EGF_3"/>
    <property type="match status" value="1"/>
</dbReference>
<feature type="binding site" evidence="8">
    <location>
        <position position="210"/>
    </location>
    <ligand>
        <name>Zn(2+)</name>
        <dbReference type="ChEBI" id="CHEBI:29105"/>
        <note>catalytic</note>
    </ligand>
</feature>
<dbReference type="InterPro" id="IPR000742">
    <property type="entry name" value="EGF"/>
</dbReference>
<accession>A0A7M7NVH7</accession>
<dbReference type="SUPFAM" id="SSF55486">
    <property type="entry name" value="Metalloproteases ('zincins'), catalytic domain"/>
    <property type="match status" value="1"/>
</dbReference>
<dbReference type="FunFam" id="3.40.390.10:FF:000002">
    <property type="entry name" value="Disintegrin and metalloproteinase domain-containing protein 22"/>
    <property type="match status" value="1"/>
</dbReference>
<feature type="domain" description="EGF-like" evidence="11">
    <location>
        <begin position="514"/>
        <end position="546"/>
    </location>
</feature>
<dbReference type="SUPFAM" id="SSF57552">
    <property type="entry name" value="Blood coagulation inhibitor (disintegrin)"/>
    <property type="match status" value="1"/>
</dbReference>
<feature type="disulfide bond" evidence="7">
    <location>
        <begin position="518"/>
        <end position="528"/>
    </location>
</feature>
<dbReference type="PANTHER" id="PTHR11905">
    <property type="entry name" value="ADAM A DISINTEGRIN AND METALLOPROTEASE DOMAIN"/>
    <property type="match status" value="1"/>
</dbReference>
<dbReference type="PROSITE" id="PS01186">
    <property type="entry name" value="EGF_2"/>
    <property type="match status" value="1"/>
</dbReference>
<dbReference type="RefSeq" id="XP_030842036.1">
    <property type="nucleotide sequence ID" value="XM_030986176.1"/>
</dbReference>
<dbReference type="GO" id="GO:0006508">
    <property type="term" value="P:proteolysis"/>
    <property type="evidence" value="ECO:0007669"/>
    <property type="project" value="InterPro"/>
</dbReference>
<evidence type="ECO:0000313" key="15">
    <source>
        <dbReference type="Proteomes" id="UP000007110"/>
    </source>
</evidence>
<keyword evidence="5 7" id="KW-1015">Disulfide bond</keyword>
<proteinExistence type="predicted"/>
<evidence type="ECO:0000256" key="10">
    <source>
        <dbReference type="SAM" id="Phobius"/>
    </source>
</evidence>
<evidence type="ECO:0000256" key="9">
    <source>
        <dbReference type="SAM" id="MobiDB-lite"/>
    </source>
</evidence>
<dbReference type="Pfam" id="PF08516">
    <property type="entry name" value="ADAM_CR"/>
    <property type="match status" value="1"/>
</dbReference>
<dbReference type="GO" id="GO:0016020">
    <property type="term" value="C:membrane"/>
    <property type="evidence" value="ECO:0007669"/>
    <property type="project" value="UniProtKB-SubCell"/>
</dbReference>
<keyword evidence="7" id="KW-0245">EGF-like domain</keyword>
<feature type="compositionally biased region" description="Pro residues" evidence="9">
    <location>
        <begin position="695"/>
        <end position="713"/>
    </location>
</feature>
<dbReference type="PROSITE" id="PS50215">
    <property type="entry name" value="ADAM_MEPRO"/>
    <property type="match status" value="1"/>
</dbReference>
<dbReference type="PANTHER" id="PTHR11905:SF159">
    <property type="entry name" value="ADAM METALLOPROTEASE"/>
    <property type="match status" value="1"/>
</dbReference>
<evidence type="ECO:0000259" key="11">
    <source>
        <dbReference type="PROSITE" id="PS50026"/>
    </source>
</evidence>
<feature type="disulfide bond" evidence="7">
    <location>
        <begin position="536"/>
        <end position="545"/>
    </location>
</feature>
<dbReference type="FunFam" id="4.10.70.10:FF:000001">
    <property type="entry name" value="Disintegrin and metalloproteinase domain-containing protein 22"/>
    <property type="match status" value="1"/>
</dbReference>
<feature type="domain" description="Disintegrin" evidence="12">
    <location>
        <begin position="266"/>
        <end position="353"/>
    </location>
</feature>
<dbReference type="InterPro" id="IPR018358">
    <property type="entry name" value="Disintegrin_CS"/>
</dbReference>
<evidence type="ECO:0000259" key="12">
    <source>
        <dbReference type="PROSITE" id="PS50214"/>
    </source>
</evidence>
<dbReference type="InterPro" id="IPR036436">
    <property type="entry name" value="Disintegrin_dom_sf"/>
</dbReference>
<dbReference type="Pfam" id="PF00200">
    <property type="entry name" value="Disintegrin"/>
    <property type="match status" value="1"/>
</dbReference>
<feature type="region of interest" description="Disordered" evidence="9">
    <location>
        <begin position="621"/>
        <end position="879"/>
    </location>
</feature>
<evidence type="ECO:0000256" key="4">
    <source>
        <dbReference type="ARBA" id="ARBA00023136"/>
    </source>
</evidence>
<evidence type="ECO:0000256" key="5">
    <source>
        <dbReference type="ARBA" id="ARBA00023157"/>
    </source>
</evidence>
<evidence type="ECO:0000259" key="13">
    <source>
        <dbReference type="PROSITE" id="PS50215"/>
    </source>
</evidence>
<comment type="caution">
    <text evidence="7">Lacks conserved residue(s) required for the propagation of feature annotation.</text>
</comment>
<feature type="transmembrane region" description="Helical" evidence="10">
    <location>
        <begin position="587"/>
        <end position="610"/>
    </location>
</feature>
<dbReference type="InterPro" id="IPR034027">
    <property type="entry name" value="Reprolysin_adamalysin"/>
</dbReference>
<sequence>MVHVDGEALAVEPLEGSPRQHVVYHQKDVVSNGEKLVMDMKYESVGELPDISSKQRHRRDILSETKYVELAIVNDDAEFRLRGGIAAVQERSKQLVNAMDMLYRALNVRIALVNVEVWTSPQIEITHDATANLGRFQIWRKELYSPRMHNDNAQLITGIPFQDSIVGMAEHGKMCTEDKSCGVNTDIELELSKQAVILTHEMGHNFGFHHNAQTCSCPDKSCIMDDILGEPPSTQFSSCTFDTMQEVLQKGYGVCLLDYPKEFFGGPVCGNKFLEPGEECDCGTPDECDTKCCVPETCRFHVNATCAEGECCDSECQMLSAGTLCRDKYNPCDLPEYCTGTSAECPGNVYLQNGEKCDRRNSDSLCYDGQCHSYQQQCEEVWGIQRSPVRAGVDECYALNEQGSHFGSCGETDVRPCPTSTAPDGKCYKACEPENMRCGRLMCENVPARPVLSSIATIAPARVYDSNNQVHICKTVSLNFGADVLDPGYVAEGTSCAEGKICLNFQCQNISGVGIRPCPYNCNGNGVCNSKSHCHCNQGWAPPLCNTVGYGGSIDSGPALPRDNIGEKGKGNEGTGNFLSGVSTGTVAALLVLFIVIFPLLTVCGVVIYCKRQRLRQMLNKSREARTGHQSFRNSPGSNGATRKTVTVTRTPSVRASPPTIEHIPNKSTGNVVHDVYPLIPTGPSVSYKPDRPPARPSSPPPGQTSRPPPLPSAAPTRPSQTPAKPTAPPSRPQVPRFKPTARSQSFNFPAKSEPGSGARSVAPPGRPKPPTPPFKLAPPPSSPPPVPDSQPPTMNITGARAALKPISRPRPNVNSNNSKDCDWKQGGNLITKDNQEGEPFIAKKPTVAKKPSISRKPPLRPGRPPLRTQSMREPPASH</sequence>
<dbReference type="CDD" id="cd04269">
    <property type="entry name" value="ZnMc_adamalysin_II_like"/>
    <property type="match status" value="1"/>
</dbReference>
<evidence type="ECO:0000256" key="8">
    <source>
        <dbReference type="PROSITE-ProRule" id="PRU00276"/>
    </source>
</evidence>
<dbReference type="GeneID" id="756811"/>
<feature type="domain" description="Peptidase M12B" evidence="13">
    <location>
        <begin position="66"/>
        <end position="260"/>
    </location>
</feature>
<feature type="disulfide bond" evidence="6">
    <location>
        <begin position="325"/>
        <end position="345"/>
    </location>
</feature>
<evidence type="ECO:0000256" key="2">
    <source>
        <dbReference type="ARBA" id="ARBA00022692"/>
    </source>
</evidence>
<dbReference type="InterPro" id="IPR001762">
    <property type="entry name" value="Disintegrin_dom"/>
</dbReference>
<keyword evidence="4 10" id="KW-0472">Membrane</keyword>
<feature type="disulfide bond" evidence="8">
    <location>
        <begin position="175"/>
        <end position="255"/>
    </location>
</feature>
<comment type="subcellular location">
    <subcellularLocation>
        <location evidence="1">Membrane</location>
        <topology evidence="1">Single-pass membrane protein</topology>
    </subcellularLocation>
</comment>
<reference evidence="15" key="1">
    <citation type="submission" date="2015-02" db="EMBL/GenBank/DDBJ databases">
        <title>Genome sequencing for Strongylocentrotus purpuratus.</title>
        <authorList>
            <person name="Murali S."/>
            <person name="Liu Y."/>
            <person name="Vee V."/>
            <person name="English A."/>
            <person name="Wang M."/>
            <person name="Skinner E."/>
            <person name="Han Y."/>
            <person name="Muzny D.M."/>
            <person name="Worley K.C."/>
            <person name="Gibbs R.A."/>
        </authorList>
    </citation>
    <scope>NUCLEOTIDE SEQUENCE</scope>
</reference>
<dbReference type="GO" id="GO:0004222">
    <property type="term" value="F:metalloendopeptidase activity"/>
    <property type="evidence" value="ECO:0007669"/>
    <property type="project" value="InterPro"/>
</dbReference>
<evidence type="ECO:0000256" key="6">
    <source>
        <dbReference type="PROSITE-ProRule" id="PRU00068"/>
    </source>
</evidence>
<protein>
    <submittedName>
        <fullName evidence="14">Uncharacterized protein</fullName>
    </submittedName>
</protein>
<feature type="compositionally biased region" description="Low complexity" evidence="9">
    <location>
        <begin position="810"/>
        <end position="819"/>
    </location>
</feature>
<evidence type="ECO:0000256" key="3">
    <source>
        <dbReference type="ARBA" id="ARBA00022989"/>
    </source>
</evidence>
<keyword evidence="15" id="KW-1185">Reference proteome</keyword>
<dbReference type="PROSITE" id="PS00427">
    <property type="entry name" value="DISINTEGRIN_1"/>
    <property type="match status" value="1"/>
</dbReference>
<dbReference type="SMART" id="SM00608">
    <property type="entry name" value="ACR"/>
    <property type="match status" value="1"/>
</dbReference>
<feature type="compositionally biased region" description="Polar residues" evidence="9">
    <location>
        <begin position="628"/>
        <end position="654"/>
    </location>
</feature>
<keyword evidence="8" id="KW-0479">Metal-binding</keyword>
<feature type="compositionally biased region" description="Pro residues" evidence="9">
    <location>
        <begin position="765"/>
        <end position="791"/>
    </location>
</feature>
<keyword evidence="2 10" id="KW-0812">Transmembrane</keyword>
<dbReference type="InterPro" id="IPR024079">
    <property type="entry name" value="MetalloPept_cat_dom_sf"/>
</dbReference>
<evidence type="ECO:0000256" key="1">
    <source>
        <dbReference type="ARBA" id="ARBA00004167"/>
    </source>
</evidence>
<dbReference type="Pfam" id="PF01421">
    <property type="entry name" value="Reprolysin"/>
    <property type="match status" value="1"/>
</dbReference>
<evidence type="ECO:0000313" key="14">
    <source>
        <dbReference type="EnsemblMetazoa" id="XP_030842036"/>
    </source>
</evidence>
<organism evidence="14 15">
    <name type="scientific">Strongylocentrotus purpuratus</name>
    <name type="common">Purple sea urchin</name>
    <dbReference type="NCBI Taxonomy" id="7668"/>
    <lineage>
        <taxon>Eukaryota</taxon>
        <taxon>Metazoa</taxon>
        <taxon>Echinodermata</taxon>
        <taxon>Eleutherozoa</taxon>
        <taxon>Echinozoa</taxon>
        <taxon>Echinoidea</taxon>
        <taxon>Euechinoidea</taxon>
        <taxon>Echinacea</taxon>
        <taxon>Camarodonta</taxon>
        <taxon>Echinidea</taxon>
        <taxon>Strongylocentrotidae</taxon>
        <taxon>Strongylocentrotus</taxon>
    </lineage>
</organism>
<evidence type="ECO:0000256" key="7">
    <source>
        <dbReference type="PROSITE-ProRule" id="PRU00076"/>
    </source>
</evidence>
<keyword evidence="3 10" id="KW-1133">Transmembrane helix</keyword>
<dbReference type="InterPro" id="IPR006586">
    <property type="entry name" value="ADAM_Cys-rich"/>
</dbReference>
<keyword evidence="8" id="KW-0862">Zinc</keyword>
<dbReference type="InterPro" id="IPR001590">
    <property type="entry name" value="Peptidase_M12B"/>
</dbReference>
<dbReference type="EnsemblMetazoa" id="XM_030986176">
    <property type="protein sequence ID" value="XP_030842036"/>
    <property type="gene ID" value="LOC756811"/>
</dbReference>
<dbReference type="AlphaFoldDB" id="A0A7M7NVH7"/>
<name>A0A7M7NVH7_STRPU</name>